<gene>
    <name evidence="2" type="ORF">PLEPLA_LOCUS11221</name>
</gene>
<proteinExistence type="predicted"/>
<accession>A0A9N7YF09</accession>
<dbReference type="EMBL" id="CADEAL010000646">
    <property type="protein sequence ID" value="CAB1423303.1"/>
    <property type="molecule type" value="Genomic_DNA"/>
</dbReference>
<dbReference type="AlphaFoldDB" id="A0A9N7YF09"/>
<keyword evidence="3" id="KW-1185">Reference proteome</keyword>
<reference evidence="2" key="1">
    <citation type="submission" date="2020-03" db="EMBL/GenBank/DDBJ databases">
        <authorList>
            <person name="Weist P."/>
        </authorList>
    </citation>
    <scope>NUCLEOTIDE SEQUENCE</scope>
</reference>
<comment type="caution">
    <text evidence="2">The sequence shown here is derived from an EMBL/GenBank/DDBJ whole genome shotgun (WGS) entry which is preliminary data.</text>
</comment>
<evidence type="ECO:0000313" key="3">
    <source>
        <dbReference type="Proteomes" id="UP001153269"/>
    </source>
</evidence>
<name>A0A9N7YF09_PLEPL</name>
<sequence length="110" mass="11682">MSASAHLSQRAPSTVSRACTGVFAIRGPGVAGDWALMFTVRRIRAKQQMLFYRTPGSLSCGQRLSNSFKNDTHSSATYHELHSSSSGPRGAGRAAKGKIATGKQINSGSR</sequence>
<feature type="region of interest" description="Disordered" evidence="1">
    <location>
        <begin position="69"/>
        <end position="110"/>
    </location>
</feature>
<evidence type="ECO:0000313" key="2">
    <source>
        <dbReference type="EMBL" id="CAB1423303.1"/>
    </source>
</evidence>
<protein>
    <submittedName>
        <fullName evidence="2">Uncharacterized protein</fullName>
    </submittedName>
</protein>
<organism evidence="2 3">
    <name type="scientific">Pleuronectes platessa</name>
    <name type="common">European plaice</name>
    <dbReference type="NCBI Taxonomy" id="8262"/>
    <lineage>
        <taxon>Eukaryota</taxon>
        <taxon>Metazoa</taxon>
        <taxon>Chordata</taxon>
        <taxon>Craniata</taxon>
        <taxon>Vertebrata</taxon>
        <taxon>Euteleostomi</taxon>
        <taxon>Actinopterygii</taxon>
        <taxon>Neopterygii</taxon>
        <taxon>Teleostei</taxon>
        <taxon>Neoteleostei</taxon>
        <taxon>Acanthomorphata</taxon>
        <taxon>Carangaria</taxon>
        <taxon>Pleuronectiformes</taxon>
        <taxon>Pleuronectoidei</taxon>
        <taxon>Pleuronectidae</taxon>
        <taxon>Pleuronectes</taxon>
    </lineage>
</organism>
<feature type="compositionally biased region" description="Low complexity" evidence="1">
    <location>
        <begin position="83"/>
        <end position="100"/>
    </location>
</feature>
<dbReference type="Proteomes" id="UP001153269">
    <property type="component" value="Unassembled WGS sequence"/>
</dbReference>
<evidence type="ECO:0000256" key="1">
    <source>
        <dbReference type="SAM" id="MobiDB-lite"/>
    </source>
</evidence>